<keyword evidence="3" id="KW-1185">Reference proteome</keyword>
<dbReference type="SUPFAM" id="SSF55326">
    <property type="entry name" value="PurM N-terminal domain-like"/>
    <property type="match status" value="1"/>
</dbReference>
<dbReference type="GO" id="GO:0005737">
    <property type="term" value="C:cytoplasm"/>
    <property type="evidence" value="ECO:0007669"/>
    <property type="project" value="TreeGrafter"/>
</dbReference>
<dbReference type="InterPro" id="IPR055181">
    <property type="entry name" value="FGAR-AT_PurM_N-like"/>
</dbReference>
<name>A0A8K1FWN5_9PASS</name>
<dbReference type="InterPro" id="IPR036921">
    <property type="entry name" value="PurM-like_N_sf"/>
</dbReference>
<feature type="domain" description="FGAR-AT PurM N-terminal-like" evidence="1">
    <location>
        <begin position="1"/>
        <end position="54"/>
    </location>
</feature>
<dbReference type="GO" id="GO:0004642">
    <property type="term" value="F:phosphoribosylformylglycinamidine synthase activity"/>
    <property type="evidence" value="ECO:0007669"/>
    <property type="project" value="TreeGrafter"/>
</dbReference>
<feature type="non-terminal residue" evidence="2">
    <location>
        <position position="1"/>
    </location>
</feature>
<reference evidence="2" key="1">
    <citation type="submission" date="2019-04" db="EMBL/GenBank/DDBJ databases">
        <title>Genome assembly of Zosterops borbonicus 15179.</title>
        <authorList>
            <person name="Leroy T."/>
            <person name="Anselmetti Y."/>
            <person name="Tilak M.-K."/>
            <person name="Nabholz B."/>
        </authorList>
    </citation>
    <scope>NUCLEOTIDE SEQUENCE</scope>
    <source>
        <strain evidence="2">HGM_15179</strain>
        <tissue evidence="2">Muscle</tissue>
    </source>
</reference>
<feature type="non-terminal residue" evidence="2">
    <location>
        <position position="60"/>
    </location>
</feature>
<proteinExistence type="predicted"/>
<dbReference type="PANTHER" id="PTHR10099">
    <property type="entry name" value="PHOSPHORIBOSYLFORMYLGLYCINAMIDINE SYNTHASE"/>
    <property type="match status" value="1"/>
</dbReference>
<evidence type="ECO:0000313" key="2">
    <source>
        <dbReference type="EMBL" id="TRZ06157.1"/>
    </source>
</evidence>
<organism evidence="2 3">
    <name type="scientific">Zosterops borbonicus</name>
    <dbReference type="NCBI Taxonomy" id="364589"/>
    <lineage>
        <taxon>Eukaryota</taxon>
        <taxon>Metazoa</taxon>
        <taxon>Chordata</taxon>
        <taxon>Craniata</taxon>
        <taxon>Vertebrata</taxon>
        <taxon>Euteleostomi</taxon>
        <taxon>Archelosauria</taxon>
        <taxon>Archosauria</taxon>
        <taxon>Dinosauria</taxon>
        <taxon>Saurischia</taxon>
        <taxon>Theropoda</taxon>
        <taxon>Coelurosauria</taxon>
        <taxon>Aves</taxon>
        <taxon>Neognathae</taxon>
        <taxon>Neoaves</taxon>
        <taxon>Telluraves</taxon>
        <taxon>Australaves</taxon>
        <taxon>Passeriformes</taxon>
        <taxon>Sylvioidea</taxon>
        <taxon>Zosteropidae</taxon>
        <taxon>Zosterops</taxon>
    </lineage>
</organism>
<dbReference type="GO" id="GO:0006164">
    <property type="term" value="P:purine nucleotide biosynthetic process"/>
    <property type="evidence" value="ECO:0007669"/>
    <property type="project" value="TreeGrafter"/>
</dbReference>
<dbReference type="PANTHER" id="PTHR10099:SF1">
    <property type="entry name" value="PHOSPHORIBOSYLFORMYLGLYCINAMIDINE SYNTHASE"/>
    <property type="match status" value="1"/>
</dbReference>
<dbReference type="Proteomes" id="UP000796761">
    <property type="component" value="Unassembled WGS sequence"/>
</dbReference>
<evidence type="ECO:0000313" key="3">
    <source>
        <dbReference type="Proteomes" id="UP000796761"/>
    </source>
</evidence>
<dbReference type="EMBL" id="SWJQ01002819">
    <property type="protein sequence ID" value="TRZ06157.1"/>
    <property type="molecule type" value="Genomic_DNA"/>
</dbReference>
<protein>
    <recommendedName>
        <fullName evidence="1">FGAR-AT PurM N-terminal-like domain-containing protein</fullName>
    </recommendedName>
</protein>
<evidence type="ECO:0000259" key="1">
    <source>
        <dbReference type="Pfam" id="PF22689"/>
    </source>
</evidence>
<gene>
    <name evidence="2" type="ORF">HGM15179_020950</name>
</gene>
<comment type="caution">
    <text evidence="2">The sequence shown here is derived from an EMBL/GenBank/DDBJ whole genome shotgun (WGS) entry which is preliminary data.</text>
</comment>
<dbReference type="Pfam" id="PF22689">
    <property type="entry name" value="FGAR-AT_PurM_N-like"/>
    <property type="match status" value="1"/>
</dbReference>
<accession>A0A8K1FWN5</accession>
<dbReference type="AlphaFoldDB" id="A0A8K1FWN5"/>
<sequence length="60" mass="6007">DVKCSGNWMWGSKVGSEGGALVAACDALVAAMHRLGVAIDGGKDSLSMAARVGTETVMAP</sequence>